<feature type="domain" description="DUF6378" evidence="1">
    <location>
        <begin position="93"/>
        <end position="171"/>
    </location>
</feature>
<evidence type="ECO:0000313" key="2">
    <source>
        <dbReference type="EMBL" id="AVJ49062.1"/>
    </source>
</evidence>
<organism evidence="2 3">
    <name type="scientific">Mycobacterium phage Baloo</name>
    <dbReference type="NCBI Taxonomy" id="2099645"/>
    <lineage>
        <taxon>Viruses</taxon>
        <taxon>Duplodnaviria</taxon>
        <taxon>Heunggongvirae</taxon>
        <taxon>Uroviricota</taxon>
        <taxon>Caudoviricetes</taxon>
        <taxon>Bclasvirinae</taxon>
        <taxon>Pipefishvirus</taxon>
        <taxon>Pipefishvirus athena</taxon>
    </lineage>
</organism>
<dbReference type="Proteomes" id="UP000241655">
    <property type="component" value="Segment"/>
</dbReference>
<dbReference type="EMBL" id="MG920059">
    <property type="protein sequence ID" value="AVJ49062.1"/>
    <property type="molecule type" value="Genomic_DNA"/>
</dbReference>
<sequence length="257" mass="27658">MTCHDCGREFADDELNAADSEGRRVHLPSCDNPMKFNPREVSMPVLPPGTPKECTCSPSLNAPYDETCPIHRWYTDAAKTKREATTGDRARNICEHAADLVNGDRNADYGDAFDNFTETGKLWAVVFGHDVSPEQVALCLDLVKTARLIHNPQHADSWVDKVGYSALGGGIAGRPKYAAGGPVTNMLHTSEPQSAADVGLGPITPDPSGSYHYVVREHDGADPATLVDNPERVGIVCICEPGSPMIKAGCPADRHIP</sequence>
<name>A0A2P1CCU4_9CAUD</name>
<evidence type="ECO:0000259" key="1">
    <source>
        <dbReference type="Pfam" id="PF19905"/>
    </source>
</evidence>
<protein>
    <recommendedName>
        <fullName evidence="1">DUF6378 domain-containing protein</fullName>
    </recommendedName>
</protein>
<dbReference type="Pfam" id="PF19905">
    <property type="entry name" value="DUF6378"/>
    <property type="match status" value="1"/>
</dbReference>
<proteinExistence type="predicted"/>
<accession>A0A2P1CCU4</accession>
<dbReference type="InterPro" id="IPR045958">
    <property type="entry name" value="DUF6378"/>
</dbReference>
<gene>
    <name evidence="2" type="primary">57</name>
    <name evidence="2" type="ORF">PBI_BALOO_57</name>
</gene>
<reference evidence="2 3" key="1">
    <citation type="submission" date="2018-02" db="EMBL/GenBank/DDBJ databases">
        <authorList>
            <person name="Ng W.L."/>
            <person name="Stoner T.H."/>
            <person name="Russell D.A."/>
            <person name="Garlena R.A."/>
            <person name="Stoner T.H."/>
            <person name="Pope W.H."/>
            <person name="Jacobs-Sera D."/>
            <person name="Hatfull G.F."/>
        </authorList>
    </citation>
    <scope>NUCLEOTIDE SEQUENCE [LARGE SCALE GENOMIC DNA]</scope>
</reference>
<evidence type="ECO:0000313" key="3">
    <source>
        <dbReference type="Proteomes" id="UP000241655"/>
    </source>
</evidence>